<feature type="transmembrane region" description="Helical" evidence="1">
    <location>
        <begin position="23"/>
        <end position="47"/>
    </location>
</feature>
<keyword evidence="1" id="KW-0472">Membrane</keyword>
<sequence length="52" mass="5830">MTQAEPPKFHLLAANPGKRRTEIIYLAWFLITILLQGLVVINLSYAVPTIPP</sequence>
<comment type="caution">
    <text evidence="2">The sequence shown here is derived from an EMBL/GenBank/DDBJ whole genome shotgun (WGS) entry which is preliminary data.</text>
</comment>
<dbReference type="GeneID" id="300560591"/>
<dbReference type="EMBL" id="JBKBDD010000001">
    <property type="protein sequence ID" value="MFN6541963.1"/>
    <property type="molecule type" value="Genomic_DNA"/>
</dbReference>
<name>A0ABW9L3V8_9MYCO</name>
<organism evidence="2 3">
    <name type="scientific">Mycolicibacterium nivoides</name>
    <dbReference type="NCBI Taxonomy" id="2487344"/>
    <lineage>
        <taxon>Bacteria</taxon>
        <taxon>Bacillati</taxon>
        <taxon>Actinomycetota</taxon>
        <taxon>Actinomycetes</taxon>
        <taxon>Mycobacteriales</taxon>
        <taxon>Mycobacteriaceae</taxon>
        <taxon>Mycolicibacterium</taxon>
    </lineage>
</organism>
<accession>A0ABW9L3V8</accession>
<dbReference type="Proteomes" id="UP001635816">
    <property type="component" value="Unassembled WGS sequence"/>
</dbReference>
<keyword evidence="3" id="KW-1185">Reference proteome</keyword>
<keyword evidence="1" id="KW-0812">Transmembrane</keyword>
<protein>
    <submittedName>
        <fullName evidence="2">Uncharacterized protein</fullName>
    </submittedName>
</protein>
<reference evidence="2 3" key="1">
    <citation type="submission" date="2024-12" db="EMBL/GenBank/DDBJ databases">
        <title>The coexistence of Mycolicibacterium septicum and Mycolicibacterium nivoides in clinical samples.</title>
        <authorList>
            <person name="Wang C."/>
            <person name="Feng Y."/>
            <person name="Zong Z."/>
        </authorList>
    </citation>
    <scope>NUCLEOTIDE SEQUENCE [LARGE SCALE GENOMIC DNA]</scope>
    <source>
        <strain evidence="2 3">120309</strain>
    </source>
</reference>
<keyword evidence="1" id="KW-1133">Transmembrane helix</keyword>
<gene>
    <name evidence="2" type="ORF">ACK4CT_02110</name>
</gene>
<dbReference type="RefSeq" id="WP_241177862.1">
    <property type="nucleotide sequence ID" value="NZ_CP034072.1"/>
</dbReference>
<evidence type="ECO:0000313" key="2">
    <source>
        <dbReference type="EMBL" id="MFN6541963.1"/>
    </source>
</evidence>
<evidence type="ECO:0000256" key="1">
    <source>
        <dbReference type="SAM" id="Phobius"/>
    </source>
</evidence>
<proteinExistence type="predicted"/>
<evidence type="ECO:0000313" key="3">
    <source>
        <dbReference type="Proteomes" id="UP001635816"/>
    </source>
</evidence>